<organism evidence="1 2">
    <name type="scientific">Trichonephila clavipes</name>
    <name type="common">Golden silk orbweaver</name>
    <name type="synonym">Nephila clavipes</name>
    <dbReference type="NCBI Taxonomy" id="2585209"/>
    <lineage>
        <taxon>Eukaryota</taxon>
        <taxon>Metazoa</taxon>
        <taxon>Ecdysozoa</taxon>
        <taxon>Arthropoda</taxon>
        <taxon>Chelicerata</taxon>
        <taxon>Arachnida</taxon>
        <taxon>Araneae</taxon>
        <taxon>Araneomorphae</taxon>
        <taxon>Entelegynae</taxon>
        <taxon>Araneoidea</taxon>
        <taxon>Nephilidae</taxon>
        <taxon>Trichonephila</taxon>
    </lineage>
</organism>
<name>A0A8X6R750_TRICX</name>
<gene>
    <name evidence="1" type="ORF">TNCV_72991</name>
</gene>
<proteinExistence type="predicted"/>
<evidence type="ECO:0000313" key="1">
    <source>
        <dbReference type="EMBL" id="GFX89606.1"/>
    </source>
</evidence>
<reference evidence="1" key="1">
    <citation type="submission" date="2020-08" db="EMBL/GenBank/DDBJ databases">
        <title>Multicomponent nature underlies the extraordinary mechanical properties of spider dragline silk.</title>
        <authorList>
            <person name="Kono N."/>
            <person name="Nakamura H."/>
            <person name="Mori M."/>
            <person name="Yoshida Y."/>
            <person name="Ohtoshi R."/>
            <person name="Malay A.D."/>
            <person name="Moran D.A.P."/>
            <person name="Tomita M."/>
            <person name="Numata K."/>
            <person name="Arakawa K."/>
        </authorList>
    </citation>
    <scope>NUCLEOTIDE SEQUENCE</scope>
</reference>
<dbReference type="AlphaFoldDB" id="A0A8X6R750"/>
<sequence>MVSGSRSRESCKLGWNSTRACWLSHGLGCFSGHNWPSLLARLYAHEPIADADVDPRSSKRRRINEIDISTPIVVDQRAPTAWRKLYGHSLPCGAVVNCRVLTPPSIVHSQFLELISARRSTASNSPHYGTAPLYTSSNCAIGKYSFSKSDNPHPSKLRMLLEFLLISSWRPT</sequence>
<dbReference type="EMBL" id="BMAU01021073">
    <property type="protein sequence ID" value="GFX89606.1"/>
    <property type="molecule type" value="Genomic_DNA"/>
</dbReference>
<keyword evidence="2" id="KW-1185">Reference proteome</keyword>
<dbReference type="Proteomes" id="UP000887159">
    <property type="component" value="Unassembled WGS sequence"/>
</dbReference>
<comment type="caution">
    <text evidence="1">The sequence shown here is derived from an EMBL/GenBank/DDBJ whole genome shotgun (WGS) entry which is preliminary data.</text>
</comment>
<evidence type="ECO:0000313" key="2">
    <source>
        <dbReference type="Proteomes" id="UP000887159"/>
    </source>
</evidence>
<protein>
    <submittedName>
        <fullName evidence="1">Uncharacterized protein</fullName>
    </submittedName>
</protein>
<accession>A0A8X6R750</accession>